<dbReference type="EMBL" id="JBHSDV010000005">
    <property type="protein sequence ID" value="MFC4389031.1"/>
    <property type="molecule type" value="Genomic_DNA"/>
</dbReference>
<keyword evidence="3 7" id="KW-0732">Signal</keyword>
<keyword evidence="9" id="KW-1185">Reference proteome</keyword>
<feature type="signal peptide" evidence="7">
    <location>
        <begin position="1"/>
        <end position="20"/>
    </location>
</feature>
<dbReference type="Gene3D" id="1.10.4030.10">
    <property type="entry name" value="Porin chaperone SurA, peptide-binding domain"/>
    <property type="match status" value="1"/>
</dbReference>
<evidence type="ECO:0000313" key="8">
    <source>
        <dbReference type="EMBL" id="MFC4389031.1"/>
    </source>
</evidence>
<evidence type="ECO:0000256" key="1">
    <source>
        <dbReference type="ARBA" id="ARBA00000971"/>
    </source>
</evidence>
<evidence type="ECO:0000313" key="9">
    <source>
        <dbReference type="Proteomes" id="UP001595880"/>
    </source>
</evidence>
<keyword evidence="4" id="KW-0697">Rotamase</keyword>
<evidence type="ECO:0000256" key="5">
    <source>
        <dbReference type="ARBA" id="ARBA00023235"/>
    </source>
</evidence>
<organism evidence="8 9">
    <name type="scientific">Gracilibacillus marinus</name>
    <dbReference type="NCBI Taxonomy" id="630535"/>
    <lineage>
        <taxon>Bacteria</taxon>
        <taxon>Bacillati</taxon>
        <taxon>Bacillota</taxon>
        <taxon>Bacilli</taxon>
        <taxon>Bacillales</taxon>
        <taxon>Bacillaceae</taxon>
        <taxon>Gracilibacillus</taxon>
    </lineage>
</organism>
<dbReference type="Proteomes" id="UP001595880">
    <property type="component" value="Unassembled WGS sequence"/>
</dbReference>
<sequence length="250" mass="28093">MNKKWLISLLLICITTVMVACSDNDSTEGNEKTSTEEGNQQAEMEQPDLENVPEVVAEVNGDKISKADFESTYQAQFQQVMMQAQMSGEEVNQDELKGQIVDALIGQRLVIQEAEDKGFEVAEEDVNKTLDSLVAQNGLESQDEFFAALEEQGMAKEEVMSQVETQVKVNKLIADETGEVNPSEEELKEMYDTYVKQLEQMSESGQDVTIPSYEEMEPNLIAQIKSQKDAETYQKLVEKLEKDAEITKNL</sequence>
<feature type="region of interest" description="Disordered" evidence="6">
    <location>
        <begin position="24"/>
        <end position="50"/>
    </location>
</feature>
<reference evidence="9" key="1">
    <citation type="journal article" date="2019" name="Int. J. Syst. Evol. Microbiol.">
        <title>The Global Catalogue of Microorganisms (GCM) 10K type strain sequencing project: providing services to taxonomists for standard genome sequencing and annotation.</title>
        <authorList>
            <consortium name="The Broad Institute Genomics Platform"/>
            <consortium name="The Broad Institute Genome Sequencing Center for Infectious Disease"/>
            <person name="Wu L."/>
            <person name="Ma J."/>
        </authorList>
    </citation>
    <scope>NUCLEOTIDE SEQUENCE [LARGE SCALE GENOMIC DNA]</scope>
    <source>
        <strain evidence="9">KACC 14058</strain>
    </source>
</reference>
<dbReference type="PROSITE" id="PS51257">
    <property type="entry name" value="PROKAR_LIPOPROTEIN"/>
    <property type="match status" value="1"/>
</dbReference>
<keyword evidence="5" id="KW-0413">Isomerase</keyword>
<dbReference type="Pfam" id="PF13624">
    <property type="entry name" value="SurA_N_3"/>
    <property type="match status" value="1"/>
</dbReference>
<evidence type="ECO:0000256" key="3">
    <source>
        <dbReference type="ARBA" id="ARBA00022729"/>
    </source>
</evidence>
<dbReference type="InterPro" id="IPR050245">
    <property type="entry name" value="PrsA_foldase"/>
</dbReference>
<evidence type="ECO:0000256" key="4">
    <source>
        <dbReference type="ARBA" id="ARBA00023110"/>
    </source>
</evidence>
<comment type="caution">
    <text evidence="8">The sequence shown here is derived from an EMBL/GenBank/DDBJ whole genome shotgun (WGS) entry which is preliminary data.</text>
</comment>
<protein>
    <recommendedName>
        <fullName evidence="2">peptidylprolyl isomerase</fullName>
        <ecNumber evidence="2">5.2.1.8</ecNumber>
    </recommendedName>
</protein>
<dbReference type="EC" id="5.2.1.8" evidence="2"/>
<gene>
    <name evidence="8" type="ORF">ACFOZ1_14605</name>
</gene>
<dbReference type="RefSeq" id="WP_390200481.1">
    <property type="nucleotide sequence ID" value="NZ_JBHSDV010000005.1"/>
</dbReference>
<dbReference type="PANTHER" id="PTHR47245">
    <property type="entry name" value="PEPTIDYLPROLYL ISOMERASE"/>
    <property type="match status" value="1"/>
</dbReference>
<dbReference type="InterPro" id="IPR027304">
    <property type="entry name" value="Trigger_fact/SurA_dom_sf"/>
</dbReference>
<accession>A0ABV8VWY4</accession>
<name>A0ABV8VWY4_9BACI</name>
<evidence type="ECO:0000256" key="2">
    <source>
        <dbReference type="ARBA" id="ARBA00013194"/>
    </source>
</evidence>
<comment type="catalytic activity">
    <reaction evidence="1">
        <text>[protein]-peptidylproline (omega=180) = [protein]-peptidylproline (omega=0)</text>
        <dbReference type="Rhea" id="RHEA:16237"/>
        <dbReference type="Rhea" id="RHEA-COMP:10747"/>
        <dbReference type="Rhea" id="RHEA-COMP:10748"/>
        <dbReference type="ChEBI" id="CHEBI:83833"/>
        <dbReference type="ChEBI" id="CHEBI:83834"/>
        <dbReference type="EC" id="5.2.1.8"/>
    </reaction>
</comment>
<feature type="chain" id="PRO_5045770442" description="peptidylprolyl isomerase" evidence="7">
    <location>
        <begin position="21"/>
        <end position="250"/>
    </location>
</feature>
<dbReference type="SUPFAM" id="SSF109998">
    <property type="entry name" value="Triger factor/SurA peptide-binding domain-like"/>
    <property type="match status" value="1"/>
</dbReference>
<dbReference type="PANTHER" id="PTHR47245:SF1">
    <property type="entry name" value="FOLDASE PROTEIN PRSA"/>
    <property type="match status" value="1"/>
</dbReference>
<evidence type="ECO:0000256" key="6">
    <source>
        <dbReference type="SAM" id="MobiDB-lite"/>
    </source>
</evidence>
<proteinExistence type="predicted"/>
<evidence type="ECO:0000256" key="7">
    <source>
        <dbReference type="SAM" id="SignalP"/>
    </source>
</evidence>